<organism evidence="5 6">
    <name type="scientific">Anaerosporomusa subterranea</name>
    <dbReference type="NCBI Taxonomy" id="1794912"/>
    <lineage>
        <taxon>Bacteria</taxon>
        <taxon>Bacillati</taxon>
        <taxon>Bacillota</taxon>
        <taxon>Negativicutes</taxon>
        <taxon>Acetonemataceae</taxon>
        <taxon>Anaerosporomusa</taxon>
    </lineage>
</organism>
<dbReference type="Pfam" id="PF25917">
    <property type="entry name" value="BSH_RND"/>
    <property type="match status" value="1"/>
</dbReference>
<comment type="caution">
    <text evidence="5">The sequence shown here is derived from an EMBL/GenBank/DDBJ whole genome shotgun (WGS) entry which is preliminary data.</text>
</comment>
<dbReference type="EMBL" id="LSGP01000017">
    <property type="protein sequence ID" value="KYZ76467.1"/>
    <property type="molecule type" value="Genomic_DNA"/>
</dbReference>
<evidence type="ECO:0000259" key="2">
    <source>
        <dbReference type="Pfam" id="PF25917"/>
    </source>
</evidence>
<feature type="domain" description="CusB-like beta-barrel" evidence="3">
    <location>
        <begin position="266"/>
        <end position="338"/>
    </location>
</feature>
<gene>
    <name evidence="5" type="ORF">AXX12_08525</name>
</gene>
<dbReference type="PANTHER" id="PTHR30469">
    <property type="entry name" value="MULTIDRUG RESISTANCE PROTEIN MDTA"/>
    <property type="match status" value="1"/>
</dbReference>
<keyword evidence="6" id="KW-1185">Reference proteome</keyword>
<dbReference type="STRING" id="1794912.AXX12_08525"/>
<dbReference type="Proteomes" id="UP000076268">
    <property type="component" value="Unassembled WGS sequence"/>
</dbReference>
<dbReference type="Gene3D" id="1.10.287.470">
    <property type="entry name" value="Helix hairpin bin"/>
    <property type="match status" value="1"/>
</dbReference>
<dbReference type="SUPFAM" id="SSF111369">
    <property type="entry name" value="HlyD-like secretion proteins"/>
    <property type="match status" value="3"/>
</dbReference>
<dbReference type="OrthoDB" id="1625414at2"/>
<dbReference type="InterPro" id="IPR058792">
    <property type="entry name" value="Beta-barrel_RND_2"/>
</dbReference>
<accession>A0A154BR72</accession>
<dbReference type="InterPro" id="IPR058625">
    <property type="entry name" value="MdtA-like_BSH"/>
</dbReference>
<feature type="domain" description="Multidrug resistance protein MdtA-like barrel-sandwich hybrid" evidence="2">
    <location>
        <begin position="81"/>
        <end position="262"/>
    </location>
</feature>
<dbReference type="Pfam" id="PF25954">
    <property type="entry name" value="Beta-barrel_RND_2"/>
    <property type="match status" value="1"/>
</dbReference>
<dbReference type="AlphaFoldDB" id="A0A154BR72"/>
<evidence type="ECO:0000259" key="3">
    <source>
        <dbReference type="Pfam" id="PF25954"/>
    </source>
</evidence>
<dbReference type="PANTHER" id="PTHR30469:SF15">
    <property type="entry name" value="HLYD FAMILY OF SECRETION PROTEINS"/>
    <property type="match status" value="1"/>
</dbReference>
<dbReference type="RefSeq" id="WP_066241990.1">
    <property type="nucleotide sequence ID" value="NZ_LSGP01000017.1"/>
</dbReference>
<dbReference type="GO" id="GO:1990281">
    <property type="term" value="C:efflux pump complex"/>
    <property type="evidence" value="ECO:0007669"/>
    <property type="project" value="TreeGrafter"/>
</dbReference>
<protein>
    <submittedName>
        <fullName evidence="5">Efflux transporter periplasmic adaptor subunit</fullName>
    </submittedName>
</protein>
<sequence length="418" mass="44258">MEENKTVKRRSLTAGGKGKLVAGICLLACLAFGLHWVLAKPASSQSQRPSDMKPAVKVAVLEKTDLSKKIQLTGKTVPEAQVDIAAKYSGKISQVLVALGQSVTPGQVLLVQDTSDVEAALAQNSAALRGAGADALQSDATFQASYHKAKADYDRAQTNVGRYRSLFEMGAVSKEALDKVEEQLTAAKADLDIWSNQMVGGSAAAVVSKQAAFERATASVEALRQQRSDMIIRAPRAGVIGFRQAEVGGMAQAGQKLLAIVDNSKIYVDSSVSEKDIGQIALGTPAQVSVDSLGKAYSGKVIYISPSMDSATQAFTIRLALEAADESLKAGMFARTDITVVLRKDTLIVPKEAVVSLNGIDRVFVIDAQNQVQERVVRLGFRNDNSIEVIEGLSAGEKVAITNIARLKNGSAVTEVAP</sequence>
<feature type="domain" description="CzcB-like C-terminal circularly permuted SH3-like" evidence="4">
    <location>
        <begin position="348"/>
        <end position="403"/>
    </location>
</feature>
<name>A0A154BR72_ANASB</name>
<evidence type="ECO:0000256" key="1">
    <source>
        <dbReference type="ARBA" id="ARBA00009477"/>
    </source>
</evidence>
<dbReference type="GO" id="GO:0015562">
    <property type="term" value="F:efflux transmembrane transporter activity"/>
    <property type="evidence" value="ECO:0007669"/>
    <property type="project" value="TreeGrafter"/>
</dbReference>
<dbReference type="Pfam" id="PF25975">
    <property type="entry name" value="CzcB_C"/>
    <property type="match status" value="1"/>
</dbReference>
<evidence type="ECO:0000313" key="5">
    <source>
        <dbReference type="EMBL" id="KYZ76467.1"/>
    </source>
</evidence>
<dbReference type="Gene3D" id="2.40.30.170">
    <property type="match status" value="1"/>
</dbReference>
<dbReference type="Gene3D" id="2.40.50.100">
    <property type="match status" value="1"/>
</dbReference>
<dbReference type="NCBIfam" id="TIGR01730">
    <property type="entry name" value="RND_mfp"/>
    <property type="match status" value="1"/>
</dbReference>
<dbReference type="InterPro" id="IPR006143">
    <property type="entry name" value="RND_pump_MFP"/>
</dbReference>
<reference evidence="5 6" key="1">
    <citation type="submission" date="2016-02" db="EMBL/GenBank/DDBJ databases">
        <title>Anaerosporomusa subterraneum gen. nov., sp. nov., a spore-forming obligate anaerobe isolated from saprolite.</title>
        <authorList>
            <person name="Choi J.K."/>
            <person name="Shah M."/>
            <person name="Yee N."/>
        </authorList>
    </citation>
    <scope>NUCLEOTIDE SEQUENCE [LARGE SCALE GENOMIC DNA]</scope>
    <source>
        <strain evidence="5 6">RU4</strain>
    </source>
</reference>
<comment type="similarity">
    <text evidence="1">Belongs to the membrane fusion protein (MFP) (TC 8.A.1) family.</text>
</comment>
<evidence type="ECO:0000313" key="6">
    <source>
        <dbReference type="Proteomes" id="UP000076268"/>
    </source>
</evidence>
<proteinExistence type="inferred from homology"/>
<dbReference type="Gene3D" id="2.40.420.20">
    <property type="match status" value="1"/>
</dbReference>
<dbReference type="FunFam" id="2.40.30.170:FF:000010">
    <property type="entry name" value="Efflux RND transporter periplasmic adaptor subunit"/>
    <property type="match status" value="1"/>
</dbReference>
<dbReference type="InterPro" id="IPR058649">
    <property type="entry name" value="CzcB_C"/>
</dbReference>
<evidence type="ECO:0000259" key="4">
    <source>
        <dbReference type="Pfam" id="PF25975"/>
    </source>
</evidence>